<protein>
    <submittedName>
        <fullName evidence="8">IFNL3 protein</fullName>
    </submittedName>
</protein>
<dbReference type="PANTHER" id="PTHR31943">
    <property type="entry name" value="INTERLEUKIN-28 AND 29"/>
    <property type="match status" value="1"/>
</dbReference>
<dbReference type="GO" id="GO:0045087">
    <property type="term" value="P:innate immune response"/>
    <property type="evidence" value="ECO:0007669"/>
    <property type="project" value="TreeGrafter"/>
</dbReference>
<dbReference type="InterPro" id="IPR038326">
    <property type="entry name" value="IFN-lambda_sf"/>
</dbReference>
<evidence type="ECO:0000256" key="5">
    <source>
        <dbReference type="ARBA" id="ARBA00022729"/>
    </source>
</evidence>
<dbReference type="InterPro" id="IPR029177">
    <property type="entry name" value="INF_lambda"/>
</dbReference>
<feature type="non-terminal residue" evidence="8">
    <location>
        <position position="185"/>
    </location>
</feature>
<comment type="caution">
    <text evidence="8">The sequence shown here is derived from an EMBL/GenBank/DDBJ whole genome shotgun (WGS) entry which is preliminary data.</text>
</comment>
<name>A0A851CE50_CALVR</name>
<dbReference type="Pfam" id="PF15177">
    <property type="entry name" value="IL28A"/>
    <property type="match status" value="1"/>
</dbReference>
<evidence type="ECO:0000256" key="1">
    <source>
        <dbReference type="ARBA" id="ARBA00004613"/>
    </source>
</evidence>
<keyword evidence="6" id="KW-0051">Antiviral defense</keyword>
<comment type="subcellular location">
    <subcellularLocation>
        <location evidence="1">Secreted</location>
    </subcellularLocation>
</comment>
<evidence type="ECO:0000313" key="9">
    <source>
        <dbReference type="Proteomes" id="UP000642973"/>
    </source>
</evidence>
<keyword evidence="3" id="KW-0202">Cytokine</keyword>
<feature type="chain" id="PRO_5033030600" evidence="7">
    <location>
        <begin position="22"/>
        <end position="185"/>
    </location>
</feature>
<dbReference type="AlphaFoldDB" id="A0A851CE50"/>
<accession>A0A851CE50</accession>
<proteinExistence type="inferred from homology"/>
<dbReference type="GO" id="GO:0051607">
    <property type="term" value="P:defense response to virus"/>
    <property type="evidence" value="ECO:0007669"/>
    <property type="project" value="UniProtKB-KW"/>
</dbReference>
<dbReference type="GO" id="GO:0050778">
    <property type="term" value="P:positive regulation of immune response"/>
    <property type="evidence" value="ECO:0007669"/>
    <property type="project" value="InterPro"/>
</dbReference>
<gene>
    <name evidence="8" type="primary">Ifnl3</name>
    <name evidence="8" type="ORF">CALVIR_R06049</name>
</gene>
<comment type="similarity">
    <text evidence="2">Belongs to the lambda interferon family.</text>
</comment>
<sequence length="185" mass="20976">MVCFSLTPLLVLVLGVSLGAAFPHHSPRRGCSLFKYKRLVPHDLKAVDKMQKEFGHIRQPGRSCNIRLFDRKWTPAHLSVPDRVVLAEAELNFAITVLQFPTRPGFAEMHQQALAFLAQAQEDLQGCPLSLQVAPSHQPSGKLRHWLQKLQVAMKTETSLCLEDYAIRHVFEVLEDLRYAALQEQ</sequence>
<feature type="signal peptide" evidence="7">
    <location>
        <begin position="1"/>
        <end position="21"/>
    </location>
</feature>
<evidence type="ECO:0000256" key="7">
    <source>
        <dbReference type="SAM" id="SignalP"/>
    </source>
</evidence>
<dbReference type="GO" id="GO:0007259">
    <property type="term" value="P:cell surface receptor signaling pathway via JAK-STAT"/>
    <property type="evidence" value="ECO:0007669"/>
    <property type="project" value="InterPro"/>
</dbReference>
<keyword evidence="9" id="KW-1185">Reference proteome</keyword>
<dbReference type="GO" id="GO:0005615">
    <property type="term" value="C:extracellular space"/>
    <property type="evidence" value="ECO:0007669"/>
    <property type="project" value="UniProtKB-KW"/>
</dbReference>
<dbReference type="GO" id="GO:0005125">
    <property type="term" value="F:cytokine activity"/>
    <property type="evidence" value="ECO:0007669"/>
    <property type="project" value="UniProtKB-KW"/>
</dbReference>
<evidence type="ECO:0000256" key="4">
    <source>
        <dbReference type="ARBA" id="ARBA00022525"/>
    </source>
</evidence>
<evidence type="ECO:0000256" key="3">
    <source>
        <dbReference type="ARBA" id="ARBA00022514"/>
    </source>
</evidence>
<dbReference type="PANTHER" id="PTHR31943:SF1">
    <property type="entry name" value="INTERFERON LAMBDA-2-RELATED"/>
    <property type="match status" value="1"/>
</dbReference>
<dbReference type="Gene3D" id="1.20.1250.60">
    <property type="entry name" value="Interferon lambda"/>
    <property type="match status" value="1"/>
</dbReference>
<organism evidence="8 9">
    <name type="scientific">Calyptomena viridis</name>
    <name type="common">Lesser green broadbill</name>
    <dbReference type="NCBI Taxonomy" id="135972"/>
    <lineage>
        <taxon>Eukaryota</taxon>
        <taxon>Metazoa</taxon>
        <taxon>Chordata</taxon>
        <taxon>Craniata</taxon>
        <taxon>Vertebrata</taxon>
        <taxon>Euteleostomi</taxon>
        <taxon>Archelosauria</taxon>
        <taxon>Archosauria</taxon>
        <taxon>Dinosauria</taxon>
        <taxon>Saurischia</taxon>
        <taxon>Theropoda</taxon>
        <taxon>Coelurosauria</taxon>
        <taxon>Aves</taxon>
        <taxon>Neognathae</taxon>
        <taxon>Neoaves</taxon>
        <taxon>Telluraves</taxon>
        <taxon>Australaves</taxon>
        <taxon>Passeriformes</taxon>
        <taxon>Eurylaimidae</taxon>
        <taxon>Calyptomena</taxon>
    </lineage>
</organism>
<evidence type="ECO:0000256" key="6">
    <source>
        <dbReference type="ARBA" id="ARBA00023118"/>
    </source>
</evidence>
<feature type="non-terminal residue" evidence="8">
    <location>
        <position position="1"/>
    </location>
</feature>
<keyword evidence="5 7" id="KW-0732">Signal</keyword>
<keyword evidence="4" id="KW-0964">Secreted</keyword>
<evidence type="ECO:0000256" key="2">
    <source>
        <dbReference type="ARBA" id="ARBA00008717"/>
    </source>
</evidence>
<reference evidence="8" key="1">
    <citation type="submission" date="2019-10" db="EMBL/GenBank/DDBJ databases">
        <title>Bird 10,000 Genomes (B10K) Project - Family phase.</title>
        <authorList>
            <person name="Zhang G."/>
        </authorList>
    </citation>
    <scope>NUCLEOTIDE SEQUENCE</scope>
    <source>
        <strain evidence="8">B10K-DU-002-55</strain>
        <tissue evidence="8">Muscle</tissue>
    </source>
</reference>
<dbReference type="EMBL" id="WEIV01014906">
    <property type="protein sequence ID" value="NWI54663.1"/>
    <property type="molecule type" value="Genomic_DNA"/>
</dbReference>
<dbReference type="Proteomes" id="UP000642973">
    <property type="component" value="Unassembled WGS sequence"/>
</dbReference>
<evidence type="ECO:0000313" key="8">
    <source>
        <dbReference type="EMBL" id="NWI54663.1"/>
    </source>
</evidence>